<dbReference type="GO" id="GO:0008171">
    <property type="term" value="F:O-methyltransferase activity"/>
    <property type="evidence" value="ECO:0007669"/>
    <property type="project" value="InterPro"/>
</dbReference>
<dbReference type="Proteomes" id="UP001276659">
    <property type="component" value="Unassembled WGS sequence"/>
</dbReference>
<dbReference type="InterPro" id="IPR029063">
    <property type="entry name" value="SAM-dependent_MTases_sf"/>
</dbReference>
<dbReference type="InterPro" id="IPR036388">
    <property type="entry name" value="WH-like_DNA-bd_sf"/>
</dbReference>
<sequence length="363" mass="40541">MAQASDSTTMLALAEKILGQVYRLDNHLKQNSISQPCLAVGASTGLWSSHSTDIESARSSIFGLTKQLTKLLVGPHEFLHEYVSSNWEHGALYTLLEFNILEKIPLDGKVHVSLLASQSGLPEKKLLSVLRLISCEGILDEVSEGVFGHTAISEELVRDEKFKAFIGFQLFETRVASAHLADSMKVEASDYQTGQSAFKYANQNGDRILVVDVEGRNTAFLADQFPALSFETQVDKFKPQPTGGPDKVLLVYLVRNILWNCSDEDCVKILQTFVPAMEKYPDTVLLVNEMMSPARGTLERHVEKGYRRRDVTVMTMHNAKQRTEDEWKALFAKASPNFTFNLQTASTPHSYRGLWEVHSGLAE</sequence>
<dbReference type="Gene3D" id="3.40.50.150">
    <property type="entry name" value="Vaccinia Virus protein VP39"/>
    <property type="match status" value="1"/>
</dbReference>
<gene>
    <name evidence="2" type="ORF">OEA41_003660</name>
</gene>
<dbReference type="InterPro" id="IPR001077">
    <property type="entry name" value="COMT_C"/>
</dbReference>
<evidence type="ECO:0000313" key="2">
    <source>
        <dbReference type="EMBL" id="KAK3171576.1"/>
    </source>
</evidence>
<comment type="caution">
    <text evidence="2">The sequence shown here is derived from an EMBL/GenBank/DDBJ whole genome shotgun (WGS) entry which is preliminary data.</text>
</comment>
<evidence type="ECO:0000259" key="1">
    <source>
        <dbReference type="Pfam" id="PF00891"/>
    </source>
</evidence>
<dbReference type="SUPFAM" id="SSF46785">
    <property type="entry name" value="Winged helix' DNA-binding domain"/>
    <property type="match status" value="1"/>
</dbReference>
<dbReference type="Gene3D" id="1.10.10.10">
    <property type="entry name" value="Winged helix-like DNA-binding domain superfamily/Winged helix DNA-binding domain"/>
    <property type="match status" value="1"/>
</dbReference>
<protein>
    <recommendedName>
        <fullName evidence="1">O-methyltransferase C-terminal domain-containing protein</fullName>
    </recommendedName>
</protein>
<dbReference type="Pfam" id="PF00891">
    <property type="entry name" value="Methyltransf_2"/>
    <property type="match status" value="1"/>
</dbReference>
<dbReference type="InterPro" id="IPR036390">
    <property type="entry name" value="WH_DNA-bd_sf"/>
</dbReference>
<name>A0AAD9Z614_9LECA</name>
<evidence type="ECO:0000313" key="3">
    <source>
        <dbReference type="Proteomes" id="UP001276659"/>
    </source>
</evidence>
<dbReference type="EMBL" id="JASNWA010000008">
    <property type="protein sequence ID" value="KAK3171576.1"/>
    <property type="molecule type" value="Genomic_DNA"/>
</dbReference>
<accession>A0AAD9Z614</accession>
<dbReference type="PANTHER" id="PTHR43712:SF12">
    <property type="entry name" value="STERIGMATOCYSTIN 8-O-METHYLTRANSFERASE"/>
    <property type="match status" value="1"/>
</dbReference>
<reference evidence="2" key="1">
    <citation type="submission" date="2022-11" db="EMBL/GenBank/DDBJ databases">
        <title>Chromosomal genome sequence assembly and mating type (MAT) locus characterization of the leprose asexual lichenized fungus Lepraria neglecta (Nyl.) Erichsen.</title>
        <authorList>
            <person name="Allen J.L."/>
            <person name="Pfeffer B."/>
        </authorList>
    </citation>
    <scope>NUCLEOTIDE SEQUENCE</scope>
    <source>
        <strain evidence="2">Allen 5258</strain>
    </source>
</reference>
<keyword evidence="3" id="KW-1185">Reference proteome</keyword>
<dbReference type="AlphaFoldDB" id="A0AAD9Z614"/>
<dbReference type="PANTHER" id="PTHR43712">
    <property type="entry name" value="PUTATIVE (AFU_ORTHOLOGUE AFUA_4G14580)-RELATED"/>
    <property type="match status" value="1"/>
</dbReference>
<proteinExistence type="predicted"/>
<feature type="domain" description="O-methyltransferase C-terminal" evidence="1">
    <location>
        <begin position="252"/>
        <end position="334"/>
    </location>
</feature>
<dbReference type="SUPFAM" id="SSF53335">
    <property type="entry name" value="S-adenosyl-L-methionine-dependent methyltransferases"/>
    <property type="match status" value="1"/>
</dbReference>
<organism evidence="2 3">
    <name type="scientific">Lepraria neglecta</name>
    <dbReference type="NCBI Taxonomy" id="209136"/>
    <lineage>
        <taxon>Eukaryota</taxon>
        <taxon>Fungi</taxon>
        <taxon>Dikarya</taxon>
        <taxon>Ascomycota</taxon>
        <taxon>Pezizomycotina</taxon>
        <taxon>Lecanoromycetes</taxon>
        <taxon>OSLEUM clade</taxon>
        <taxon>Lecanoromycetidae</taxon>
        <taxon>Lecanorales</taxon>
        <taxon>Lecanorineae</taxon>
        <taxon>Stereocaulaceae</taxon>
        <taxon>Lepraria</taxon>
    </lineage>
</organism>